<feature type="domain" description="YopX protein" evidence="1">
    <location>
        <begin position="5"/>
        <end position="124"/>
    </location>
</feature>
<organism evidence="2 3">
    <name type="scientific">Streptococcus henryi</name>
    <dbReference type="NCBI Taxonomy" id="439219"/>
    <lineage>
        <taxon>Bacteria</taxon>
        <taxon>Bacillati</taxon>
        <taxon>Bacillota</taxon>
        <taxon>Bacilli</taxon>
        <taxon>Lactobacillales</taxon>
        <taxon>Streptococcaceae</taxon>
        <taxon>Streptococcus</taxon>
    </lineage>
</organism>
<name>A0A1G6AL49_9STRE</name>
<dbReference type="InterPro" id="IPR023385">
    <property type="entry name" value="YopX-like_C"/>
</dbReference>
<dbReference type="Proteomes" id="UP000182508">
    <property type="component" value="Unassembled WGS sequence"/>
</dbReference>
<dbReference type="EMBL" id="FMXP01000005">
    <property type="protein sequence ID" value="SDB08823.1"/>
    <property type="molecule type" value="Genomic_DNA"/>
</dbReference>
<evidence type="ECO:0000313" key="2">
    <source>
        <dbReference type="EMBL" id="SDB08823.1"/>
    </source>
</evidence>
<evidence type="ECO:0000259" key="1">
    <source>
        <dbReference type="Pfam" id="PF09643"/>
    </source>
</evidence>
<sequence>MTIPKFRVYDKVECMMITTSDYEDLSDLFCLLKADADTGYYSELMQSTGLFDKNGVEIFEGDIIVAMSQGVKAIGEVKRRIDGYWLMYPALQHGELWHIVENVDTGETGVEVVGNIYENPELVEVENE</sequence>
<dbReference type="RefSeq" id="WP_074485209.1">
    <property type="nucleotide sequence ID" value="NZ_FMXP01000005.1"/>
</dbReference>
<gene>
    <name evidence="2" type="ORF">SAMN02910293_00435</name>
</gene>
<keyword evidence="3" id="KW-1185">Reference proteome</keyword>
<dbReference type="InterPro" id="IPR010024">
    <property type="entry name" value="CHP16711"/>
</dbReference>
<dbReference type="STRING" id="439219.SAMN02910293_00435"/>
<proteinExistence type="predicted"/>
<dbReference type="Gene3D" id="2.30.30.290">
    <property type="entry name" value="YopX-like domains"/>
    <property type="match status" value="1"/>
</dbReference>
<evidence type="ECO:0000313" key="3">
    <source>
        <dbReference type="Proteomes" id="UP000182508"/>
    </source>
</evidence>
<dbReference type="Pfam" id="PF09643">
    <property type="entry name" value="YopX"/>
    <property type="match status" value="1"/>
</dbReference>
<dbReference type="InterPro" id="IPR019096">
    <property type="entry name" value="YopX_protein"/>
</dbReference>
<dbReference type="NCBIfam" id="TIGR01671">
    <property type="entry name" value="phage_TIGR01671"/>
    <property type="match status" value="1"/>
</dbReference>
<accession>A0A1G6AL49</accession>
<reference evidence="2 3" key="1">
    <citation type="submission" date="2016-10" db="EMBL/GenBank/DDBJ databases">
        <authorList>
            <person name="de Groot N.N."/>
        </authorList>
    </citation>
    <scope>NUCLEOTIDE SEQUENCE [LARGE SCALE GENOMIC DNA]</scope>
    <source>
        <strain evidence="2 3">A-4</strain>
    </source>
</reference>
<protein>
    <submittedName>
        <fullName evidence="2">Phage uncharacterized protein TIGR01671</fullName>
    </submittedName>
</protein>
<dbReference type="AlphaFoldDB" id="A0A1G6AL49"/>
<dbReference type="SUPFAM" id="SSF159006">
    <property type="entry name" value="YopX-like"/>
    <property type="match status" value="1"/>
</dbReference>